<feature type="transmembrane region" description="Helical" evidence="6">
    <location>
        <begin position="314"/>
        <end position="335"/>
    </location>
</feature>
<feature type="domain" description="Major facilitator superfamily (MFS) profile" evidence="7">
    <location>
        <begin position="29"/>
        <end position="461"/>
    </location>
</feature>
<reference evidence="8 9" key="1">
    <citation type="submission" date="2024-02" db="EMBL/GenBank/DDBJ databases">
        <authorList>
            <person name="Chen Y."/>
            <person name="Shah S."/>
            <person name="Dougan E. K."/>
            <person name="Thang M."/>
            <person name="Chan C."/>
        </authorList>
    </citation>
    <scope>NUCLEOTIDE SEQUENCE [LARGE SCALE GENOMIC DNA]</scope>
</reference>
<dbReference type="InterPro" id="IPR005829">
    <property type="entry name" value="Sugar_transporter_CS"/>
</dbReference>
<evidence type="ECO:0000259" key="7">
    <source>
        <dbReference type="PROSITE" id="PS50850"/>
    </source>
</evidence>
<evidence type="ECO:0000256" key="1">
    <source>
        <dbReference type="ARBA" id="ARBA00004141"/>
    </source>
</evidence>
<feature type="transmembrane region" description="Helical" evidence="6">
    <location>
        <begin position="371"/>
        <end position="394"/>
    </location>
</feature>
<dbReference type="InterPro" id="IPR036259">
    <property type="entry name" value="MFS_trans_sf"/>
</dbReference>
<feature type="transmembrane region" description="Helical" evidence="6">
    <location>
        <begin position="189"/>
        <end position="209"/>
    </location>
</feature>
<dbReference type="InterPro" id="IPR020846">
    <property type="entry name" value="MFS_dom"/>
</dbReference>
<evidence type="ECO:0000313" key="9">
    <source>
        <dbReference type="Proteomes" id="UP001642484"/>
    </source>
</evidence>
<dbReference type="SUPFAM" id="SSF103473">
    <property type="entry name" value="MFS general substrate transporter"/>
    <property type="match status" value="1"/>
</dbReference>
<evidence type="ECO:0000256" key="3">
    <source>
        <dbReference type="ARBA" id="ARBA00022692"/>
    </source>
</evidence>
<comment type="subcellular location">
    <subcellularLocation>
        <location evidence="1">Membrane</location>
        <topology evidence="1">Multi-pass membrane protein</topology>
    </subcellularLocation>
</comment>
<feature type="transmembrane region" description="Helical" evidence="6">
    <location>
        <begin position="65"/>
        <end position="86"/>
    </location>
</feature>
<feature type="transmembrane region" description="Helical" evidence="6">
    <location>
        <begin position="30"/>
        <end position="53"/>
    </location>
</feature>
<dbReference type="Proteomes" id="UP001642484">
    <property type="component" value="Unassembled WGS sequence"/>
</dbReference>
<dbReference type="Gene3D" id="1.20.1250.20">
    <property type="entry name" value="MFS general substrate transporter like domains"/>
    <property type="match status" value="1"/>
</dbReference>
<feature type="transmembrane region" description="Helical" evidence="6">
    <location>
        <begin position="158"/>
        <end position="177"/>
    </location>
</feature>
<feature type="transmembrane region" description="Helical" evidence="6">
    <location>
        <begin position="272"/>
        <end position="293"/>
    </location>
</feature>
<accession>A0ABP0N8Z3</accession>
<dbReference type="PROSITE" id="PS00217">
    <property type="entry name" value="SUGAR_TRANSPORT_2"/>
    <property type="match status" value="1"/>
</dbReference>
<keyword evidence="2" id="KW-0813">Transport</keyword>
<keyword evidence="3 6" id="KW-0812">Transmembrane</keyword>
<dbReference type="PROSITE" id="PS50850">
    <property type="entry name" value="MFS"/>
    <property type="match status" value="1"/>
</dbReference>
<dbReference type="InterPro" id="IPR005828">
    <property type="entry name" value="MFS_sugar_transport-like"/>
</dbReference>
<feature type="transmembrane region" description="Helical" evidence="6">
    <location>
        <begin position="438"/>
        <end position="458"/>
    </location>
</feature>
<evidence type="ECO:0000256" key="6">
    <source>
        <dbReference type="SAM" id="Phobius"/>
    </source>
</evidence>
<organism evidence="8 9">
    <name type="scientific">Durusdinium trenchii</name>
    <dbReference type="NCBI Taxonomy" id="1381693"/>
    <lineage>
        <taxon>Eukaryota</taxon>
        <taxon>Sar</taxon>
        <taxon>Alveolata</taxon>
        <taxon>Dinophyceae</taxon>
        <taxon>Suessiales</taxon>
        <taxon>Symbiodiniaceae</taxon>
        <taxon>Durusdinium</taxon>
    </lineage>
</organism>
<keyword evidence="9" id="KW-1185">Reference proteome</keyword>
<keyword evidence="4 6" id="KW-1133">Transmembrane helix</keyword>
<feature type="transmembrane region" description="Helical" evidence="6">
    <location>
        <begin position="341"/>
        <end position="359"/>
    </location>
</feature>
<evidence type="ECO:0000256" key="2">
    <source>
        <dbReference type="ARBA" id="ARBA00022448"/>
    </source>
</evidence>
<evidence type="ECO:0000256" key="5">
    <source>
        <dbReference type="ARBA" id="ARBA00023136"/>
    </source>
</evidence>
<evidence type="ECO:0000256" key="4">
    <source>
        <dbReference type="ARBA" id="ARBA00022989"/>
    </source>
</evidence>
<keyword evidence="5 6" id="KW-0472">Membrane</keyword>
<comment type="caution">
    <text evidence="8">The sequence shown here is derived from an EMBL/GenBank/DDBJ whole genome shotgun (WGS) entry which is preliminary data.</text>
</comment>
<gene>
    <name evidence="8" type="ORF">CCMP2556_LOCUS29572</name>
</gene>
<name>A0ABP0N8Z3_9DINO</name>
<dbReference type="Pfam" id="PF00083">
    <property type="entry name" value="Sugar_tr"/>
    <property type="match status" value="1"/>
</dbReference>
<evidence type="ECO:0000313" key="8">
    <source>
        <dbReference type="EMBL" id="CAK9060116.1"/>
    </source>
</evidence>
<sequence>MPKNEDQEQVQSKERLQDVIEGMGMGPAQIAWGILGGGIWLADGAELLLVSSVTRSLQKEWHLTAVMKGLIVSAVYLGILIGNAASGGCSHRFGRREMIVLSYCGIFLCGFVSAACRAAMAFMIMRFLGGIFIGIGQPAWLSISAEITPAYWRIPMAAVSQSLFVVGEMYISFLLMMDDSNMQFLHWRVLLRLGTVPSLVLFTLSMSYLNESPMFLALKGRNKEARSVVESMGRLNKSPPSTLDFEKPCAEVREGTLFSQMSRQMTLVFSEEFIVCTFVIMSVCFTLNMVYFGSLFAFPQVLPMLMHGQAASELLVGALWELPGLATGLLLGITASRRNSLKVYLTALTCSIVCFIVGAHGHPEHGKLMKVFLYIGYYGIKCVPNIGFIVAYQMSAELYPTEARSMGAGLALAAGRLAAMISPLIYEAVVIWTGTYLVFFLLMATMCVSNLYMVAWIISVDWGQGPLESQRESESILENMAEILLKLHCSPNCHLHLMIWNICRAFKLPPNFTVAGLKDALVQVMPINKGNPERIQDDQFLRGVLFVEKAIFACPLPGKAWIELGRWNPVSLLFLVPAWSYQVSGPADHWWFVARSANNMYFYAAQFCMDESGKNHVTGSVYLGLPGAVASGLQYPEANCWLAREWAPCRKPRAKRDLDRLLMSNPSAQIPYSWMDNNCQHFAVNLYEGDHGHIA</sequence>
<dbReference type="PANTHER" id="PTHR23511">
    <property type="entry name" value="SYNAPTIC VESICLE GLYCOPROTEIN 2"/>
    <property type="match status" value="1"/>
</dbReference>
<protein>
    <recommendedName>
        <fullName evidence="7">Major facilitator superfamily (MFS) profile domain-containing protein</fullName>
    </recommendedName>
</protein>
<feature type="transmembrane region" description="Helical" evidence="6">
    <location>
        <begin position="127"/>
        <end position="152"/>
    </location>
</feature>
<proteinExistence type="predicted"/>
<feature type="transmembrane region" description="Helical" evidence="6">
    <location>
        <begin position="98"/>
        <end position="120"/>
    </location>
</feature>
<dbReference type="EMBL" id="CAXAMN010021485">
    <property type="protein sequence ID" value="CAK9060116.1"/>
    <property type="molecule type" value="Genomic_DNA"/>
</dbReference>
<dbReference type="PANTHER" id="PTHR23511:SF34">
    <property type="entry name" value="SYNAPTIC VESICLE GLYCOPROTEIN 2"/>
    <property type="match status" value="1"/>
</dbReference>
<feature type="transmembrane region" description="Helical" evidence="6">
    <location>
        <begin position="406"/>
        <end position="426"/>
    </location>
</feature>